<proteinExistence type="predicted"/>
<evidence type="ECO:0000313" key="4">
    <source>
        <dbReference type="Proteomes" id="UP000033058"/>
    </source>
</evidence>
<dbReference type="PROSITE" id="PS51142">
    <property type="entry name" value="NAS"/>
    <property type="match status" value="1"/>
</dbReference>
<keyword evidence="3" id="KW-0489">Methyltransferase</keyword>
<dbReference type="SUPFAM" id="SSF53335">
    <property type="entry name" value="S-adenosyl-L-methionine-dependent methyltransferases"/>
    <property type="match status" value="1"/>
</dbReference>
<dbReference type="PANTHER" id="PTHR32266">
    <property type="entry name" value="NICOTIANAMINE SYNTHASE 3"/>
    <property type="match status" value="1"/>
</dbReference>
<gene>
    <name evidence="3" type="ORF">MSMAW_1469</name>
</gene>
<keyword evidence="1 3" id="KW-0808">Transferase</keyword>
<dbReference type="Proteomes" id="UP000033058">
    <property type="component" value="Chromosome"/>
</dbReference>
<dbReference type="InterPro" id="IPR004298">
    <property type="entry name" value="Nicotian_synth"/>
</dbReference>
<dbReference type="EMBL" id="CP009509">
    <property type="protein sequence ID" value="AKB40460.1"/>
    <property type="molecule type" value="Genomic_DNA"/>
</dbReference>
<dbReference type="HOGENOM" id="CLU_1017851_0_0_2"/>
<keyword evidence="2" id="KW-0949">S-adenosyl-L-methionine</keyword>
<accession>A0A0E3PXV5</accession>
<dbReference type="Pfam" id="PF03059">
    <property type="entry name" value="NAS"/>
    <property type="match status" value="1"/>
</dbReference>
<sequence>MATGVIRGAELSPSYIIEEILGLYQNIVVLSNEEIVYGLSDRNRELFQELEYLVSLEVEDSVVQDILQKKELEPAFTEIKRFRNLYTVRLETEHAKEILSSDSPWASLEMFSFYGNYLKLVRTEYEGLRLSSGDTVFFLGSGPLPLTLIVFFRLYGVKSTGIEKDSFRANLSKKVLEKLGLSSVIKIVNGNHFSLSRKDLSLSPDTGVKALMIAAQAEPKKEIFEHLLEVMPIGGRISCRIYEKGLRKLLSGNCLFDLPEGFVEQERVQPQPPVYNTVIFFEKKR</sequence>
<name>A0A0E3PXV5_METMZ</name>
<dbReference type="GO" id="GO:0032259">
    <property type="term" value="P:methylation"/>
    <property type="evidence" value="ECO:0007669"/>
    <property type="project" value="UniProtKB-KW"/>
</dbReference>
<dbReference type="InterPro" id="IPR029063">
    <property type="entry name" value="SAM-dependent_MTases_sf"/>
</dbReference>
<dbReference type="Gene3D" id="3.40.50.150">
    <property type="entry name" value="Vaccinia Virus protein VP39"/>
    <property type="match status" value="1"/>
</dbReference>
<dbReference type="GO" id="GO:0008168">
    <property type="term" value="F:methyltransferase activity"/>
    <property type="evidence" value="ECO:0007669"/>
    <property type="project" value="UniProtKB-KW"/>
</dbReference>
<dbReference type="GeneID" id="24851165"/>
<evidence type="ECO:0000313" key="3">
    <source>
        <dbReference type="EMBL" id="AKB40460.1"/>
    </source>
</evidence>
<dbReference type="PATRIC" id="fig|1434117.4.peg.1868"/>
<dbReference type="PANTHER" id="PTHR32266:SF12">
    <property type="entry name" value="NICOTIANAMINE SYNTHASE 3"/>
    <property type="match status" value="1"/>
</dbReference>
<evidence type="ECO:0000256" key="1">
    <source>
        <dbReference type="ARBA" id="ARBA00022679"/>
    </source>
</evidence>
<dbReference type="GO" id="GO:0030418">
    <property type="term" value="P:nicotianamine biosynthetic process"/>
    <property type="evidence" value="ECO:0007669"/>
    <property type="project" value="InterPro"/>
</dbReference>
<dbReference type="GO" id="GO:0030410">
    <property type="term" value="F:nicotianamine synthase activity"/>
    <property type="evidence" value="ECO:0007669"/>
    <property type="project" value="InterPro"/>
</dbReference>
<protein>
    <submittedName>
        <fullName evidence="3">Putative methyltransferase</fullName>
    </submittedName>
</protein>
<evidence type="ECO:0000256" key="2">
    <source>
        <dbReference type="ARBA" id="ARBA00022691"/>
    </source>
</evidence>
<dbReference type="RefSeq" id="WP_011035067.1">
    <property type="nucleotide sequence ID" value="NZ_CP009509.1"/>
</dbReference>
<organism evidence="3 4">
    <name type="scientific">Methanosarcina mazei WWM610</name>
    <dbReference type="NCBI Taxonomy" id="1434117"/>
    <lineage>
        <taxon>Archaea</taxon>
        <taxon>Methanobacteriati</taxon>
        <taxon>Methanobacteriota</taxon>
        <taxon>Stenosarchaea group</taxon>
        <taxon>Methanomicrobia</taxon>
        <taxon>Methanosarcinales</taxon>
        <taxon>Methanosarcinaceae</taxon>
        <taxon>Methanosarcina</taxon>
    </lineage>
</organism>
<reference evidence="3 4" key="1">
    <citation type="submission" date="2014-07" db="EMBL/GenBank/DDBJ databases">
        <title>Methanogenic archaea and the global carbon cycle.</title>
        <authorList>
            <person name="Henriksen J.R."/>
            <person name="Luke J."/>
            <person name="Reinhart S."/>
            <person name="Benedict M.N."/>
            <person name="Youngblut N.D."/>
            <person name="Metcalf M.E."/>
            <person name="Whitaker R.J."/>
            <person name="Metcalf W.W."/>
        </authorList>
    </citation>
    <scope>NUCLEOTIDE SEQUENCE [LARGE SCALE GENOMIC DNA]</scope>
    <source>
        <strain evidence="3 4">WWM610</strain>
    </source>
</reference>
<dbReference type="AlphaFoldDB" id="A0A0E3PXV5"/>